<dbReference type="AlphaFoldDB" id="A0A329M9Q2"/>
<evidence type="ECO:0000256" key="5">
    <source>
        <dbReference type="ARBA" id="ARBA00022741"/>
    </source>
</evidence>
<dbReference type="GO" id="GO:0016887">
    <property type="term" value="F:ATP hydrolysis activity"/>
    <property type="evidence" value="ECO:0007669"/>
    <property type="project" value="InterPro"/>
</dbReference>
<dbReference type="CDD" id="cd03214">
    <property type="entry name" value="ABC_Iron-Siderophores_B12_Hemin"/>
    <property type="match status" value="1"/>
</dbReference>
<evidence type="ECO:0000256" key="4">
    <source>
        <dbReference type="ARBA" id="ARBA00022496"/>
    </source>
</evidence>
<dbReference type="PANTHER" id="PTHR42771">
    <property type="entry name" value="IRON(3+)-HYDROXAMATE IMPORT ATP-BINDING PROTEIN FHUC"/>
    <property type="match status" value="1"/>
</dbReference>
<evidence type="ECO:0000259" key="10">
    <source>
        <dbReference type="PROSITE" id="PS50893"/>
    </source>
</evidence>
<evidence type="ECO:0000256" key="6">
    <source>
        <dbReference type="ARBA" id="ARBA00022840"/>
    </source>
</evidence>
<dbReference type="PANTHER" id="PTHR42771:SF10">
    <property type="entry name" value="FERRICHROME TRANSPORT ATP-BINDING PROTEIN FHUC"/>
    <property type="match status" value="1"/>
</dbReference>
<dbReference type="RefSeq" id="WP_113034767.1">
    <property type="nucleotide sequence ID" value="NZ_QMFB01000024.1"/>
</dbReference>
<dbReference type="Proteomes" id="UP000250369">
    <property type="component" value="Unassembled WGS sequence"/>
</dbReference>
<dbReference type="EMBL" id="QMFB01000024">
    <property type="protein sequence ID" value="RAV15283.1"/>
    <property type="molecule type" value="Genomic_DNA"/>
</dbReference>
<dbReference type="FunFam" id="3.40.50.300:FF:000134">
    <property type="entry name" value="Iron-enterobactin ABC transporter ATP-binding protein"/>
    <property type="match status" value="1"/>
</dbReference>
<dbReference type="OrthoDB" id="9787851at2"/>
<evidence type="ECO:0000256" key="9">
    <source>
        <dbReference type="ARBA" id="ARBA00023136"/>
    </source>
</evidence>
<keyword evidence="2" id="KW-0813">Transport</keyword>
<dbReference type="InterPro" id="IPR017871">
    <property type="entry name" value="ABC_transporter-like_CS"/>
</dbReference>
<dbReference type="InterPro" id="IPR003593">
    <property type="entry name" value="AAA+_ATPase"/>
</dbReference>
<gene>
    <name evidence="11" type="ORF">DQG23_30230</name>
</gene>
<dbReference type="SUPFAM" id="SSF52540">
    <property type="entry name" value="P-loop containing nucleoside triphosphate hydrolases"/>
    <property type="match status" value="1"/>
</dbReference>
<feature type="domain" description="ABC transporter" evidence="10">
    <location>
        <begin position="1"/>
        <end position="238"/>
    </location>
</feature>
<proteinExistence type="predicted"/>
<sequence>MEINQVVFSHDKRKEHLKGIQAALPGGKITTIIGPNGCGKSTLLGVMSGLHHPQSGKAVIDGKAVHRYSAMELARKLAVVHQQNSAPADITVERLVGYGRIPHRSWFGGNGEEDREAIQWALACTNLTGKRDTSVEKLSGGERQRVWLAMALAQKTPMLFLDEPTTFLDMYYQLEILELVRRLNREYNLTIAMVLHDINQAIRYSDYIIAMKDGEIVAHGLPHEVITSERVREIYGVHVIVGEEENTGIYIVPVGIQDSIRR</sequence>
<evidence type="ECO:0000256" key="8">
    <source>
        <dbReference type="ARBA" id="ARBA00023065"/>
    </source>
</evidence>
<organism evidence="11 12">
    <name type="scientific">Paenibacillus contaminans</name>
    <dbReference type="NCBI Taxonomy" id="450362"/>
    <lineage>
        <taxon>Bacteria</taxon>
        <taxon>Bacillati</taxon>
        <taxon>Bacillota</taxon>
        <taxon>Bacilli</taxon>
        <taxon>Bacillales</taxon>
        <taxon>Paenibacillaceae</taxon>
        <taxon>Paenibacillus</taxon>
    </lineage>
</organism>
<dbReference type="GO" id="GO:0005524">
    <property type="term" value="F:ATP binding"/>
    <property type="evidence" value="ECO:0007669"/>
    <property type="project" value="UniProtKB-KW"/>
</dbReference>
<dbReference type="SMART" id="SM00382">
    <property type="entry name" value="AAA"/>
    <property type="match status" value="1"/>
</dbReference>
<accession>A0A329M9Q2</accession>
<evidence type="ECO:0000313" key="12">
    <source>
        <dbReference type="Proteomes" id="UP000250369"/>
    </source>
</evidence>
<dbReference type="InterPro" id="IPR003439">
    <property type="entry name" value="ABC_transporter-like_ATP-bd"/>
</dbReference>
<dbReference type="InterPro" id="IPR051535">
    <property type="entry name" value="Siderophore_ABC-ATPase"/>
</dbReference>
<keyword evidence="3" id="KW-1003">Cell membrane</keyword>
<keyword evidence="4" id="KW-0410">Iron transport</keyword>
<comment type="subcellular location">
    <subcellularLocation>
        <location evidence="1">Cell membrane</location>
        <topology evidence="1">Peripheral membrane protein</topology>
    </subcellularLocation>
</comment>
<evidence type="ECO:0000256" key="2">
    <source>
        <dbReference type="ARBA" id="ARBA00022448"/>
    </source>
</evidence>
<evidence type="ECO:0000313" key="11">
    <source>
        <dbReference type="EMBL" id="RAV15283.1"/>
    </source>
</evidence>
<dbReference type="GO" id="GO:0006826">
    <property type="term" value="P:iron ion transport"/>
    <property type="evidence" value="ECO:0007669"/>
    <property type="project" value="UniProtKB-KW"/>
</dbReference>
<keyword evidence="8" id="KW-0406">Ion transport</keyword>
<keyword evidence="12" id="KW-1185">Reference proteome</keyword>
<protein>
    <submittedName>
        <fullName evidence="11">ABC transporter ATP-binding protein</fullName>
    </submittedName>
</protein>
<dbReference type="PROSITE" id="PS00211">
    <property type="entry name" value="ABC_TRANSPORTER_1"/>
    <property type="match status" value="1"/>
</dbReference>
<evidence type="ECO:0000256" key="1">
    <source>
        <dbReference type="ARBA" id="ARBA00004202"/>
    </source>
</evidence>
<keyword evidence="7" id="KW-0408">Iron</keyword>
<dbReference type="Pfam" id="PF00005">
    <property type="entry name" value="ABC_tran"/>
    <property type="match status" value="1"/>
</dbReference>
<keyword evidence="5" id="KW-0547">Nucleotide-binding</keyword>
<dbReference type="GO" id="GO:0005886">
    <property type="term" value="C:plasma membrane"/>
    <property type="evidence" value="ECO:0007669"/>
    <property type="project" value="UniProtKB-SubCell"/>
</dbReference>
<comment type="caution">
    <text evidence="11">The sequence shown here is derived from an EMBL/GenBank/DDBJ whole genome shotgun (WGS) entry which is preliminary data.</text>
</comment>
<evidence type="ECO:0000256" key="3">
    <source>
        <dbReference type="ARBA" id="ARBA00022475"/>
    </source>
</evidence>
<evidence type="ECO:0000256" key="7">
    <source>
        <dbReference type="ARBA" id="ARBA00023004"/>
    </source>
</evidence>
<dbReference type="InterPro" id="IPR027417">
    <property type="entry name" value="P-loop_NTPase"/>
</dbReference>
<dbReference type="Gene3D" id="3.40.50.300">
    <property type="entry name" value="P-loop containing nucleotide triphosphate hydrolases"/>
    <property type="match status" value="1"/>
</dbReference>
<reference evidence="11 12" key="1">
    <citation type="journal article" date="2009" name="Int. J. Syst. Evol. Microbiol.">
        <title>Paenibacillus contaminans sp. nov., isolated from a contaminated laboratory plate.</title>
        <authorList>
            <person name="Chou J.H."/>
            <person name="Lee J.H."/>
            <person name="Lin M.C."/>
            <person name="Chang P.S."/>
            <person name="Arun A.B."/>
            <person name="Young C.C."/>
            <person name="Chen W.M."/>
        </authorList>
    </citation>
    <scope>NUCLEOTIDE SEQUENCE [LARGE SCALE GENOMIC DNA]</scope>
    <source>
        <strain evidence="11 12">CKOBP-6</strain>
    </source>
</reference>
<dbReference type="PROSITE" id="PS50893">
    <property type="entry name" value="ABC_TRANSPORTER_2"/>
    <property type="match status" value="1"/>
</dbReference>
<keyword evidence="9" id="KW-0472">Membrane</keyword>
<keyword evidence="6 11" id="KW-0067">ATP-binding</keyword>
<name>A0A329M9Q2_9BACL</name>